<dbReference type="Gene3D" id="3.40.50.720">
    <property type="entry name" value="NAD(P)-binding Rossmann-like Domain"/>
    <property type="match status" value="1"/>
</dbReference>
<evidence type="ECO:0000256" key="11">
    <source>
        <dbReference type="ARBA" id="ARBA00049376"/>
    </source>
</evidence>
<keyword evidence="4 12" id="KW-0560">Oxidoreductase</keyword>
<dbReference type="NCBIfam" id="NF005066">
    <property type="entry name" value="PRK06483.1"/>
    <property type="match status" value="1"/>
</dbReference>
<dbReference type="InterPro" id="IPR020904">
    <property type="entry name" value="Sc_DH/Rdtase_CS"/>
</dbReference>
<dbReference type="EC" id="1.5.1.50" evidence="7"/>
<evidence type="ECO:0000256" key="9">
    <source>
        <dbReference type="ARBA" id="ARBA00042299"/>
    </source>
</evidence>
<comment type="catalytic activity">
    <reaction evidence="11">
        <text>7,8-dihydromonapterin + NADPH + H(+) = 5,6,7,8-tetrahydromonapterin + NADP(+)</text>
        <dbReference type="Rhea" id="RHEA:34847"/>
        <dbReference type="ChEBI" id="CHEBI:15378"/>
        <dbReference type="ChEBI" id="CHEBI:57783"/>
        <dbReference type="ChEBI" id="CHEBI:58349"/>
        <dbReference type="ChEBI" id="CHEBI:71175"/>
        <dbReference type="ChEBI" id="CHEBI:71177"/>
        <dbReference type="EC" id="1.5.1.50"/>
    </reaction>
</comment>
<comment type="caution">
    <text evidence="12">The sequence shown here is derived from an EMBL/GenBank/DDBJ whole genome shotgun (WGS) entry which is preliminary data.</text>
</comment>
<dbReference type="Pfam" id="PF13561">
    <property type="entry name" value="adh_short_C2"/>
    <property type="match status" value="1"/>
</dbReference>
<evidence type="ECO:0000256" key="2">
    <source>
        <dbReference type="ARBA" id="ARBA00022563"/>
    </source>
</evidence>
<comment type="catalytic activity">
    <reaction evidence="10">
        <text>(6S)-5,6,7,8-tetrahydrofolate + NADP(+) = 7,8-dihydrofolate + NADPH + H(+)</text>
        <dbReference type="Rhea" id="RHEA:15009"/>
        <dbReference type="ChEBI" id="CHEBI:15378"/>
        <dbReference type="ChEBI" id="CHEBI:57451"/>
        <dbReference type="ChEBI" id="CHEBI:57453"/>
        <dbReference type="ChEBI" id="CHEBI:57783"/>
        <dbReference type="ChEBI" id="CHEBI:58349"/>
        <dbReference type="EC" id="1.5.1.3"/>
    </reaction>
</comment>
<evidence type="ECO:0000256" key="1">
    <source>
        <dbReference type="ARBA" id="ARBA00012856"/>
    </source>
</evidence>
<evidence type="ECO:0000256" key="10">
    <source>
        <dbReference type="ARBA" id="ARBA00048873"/>
    </source>
</evidence>
<dbReference type="PANTHER" id="PTHR43639:SF6">
    <property type="entry name" value="DIHYDROMONAPTERIN REDUCTASE"/>
    <property type="match status" value="1"/>
</dbReference>
<name>A0A557RJ52_9GAMM</name>
<dbReference type="EMBL" id="VMKP01000002">
    <property type="protein sequence ID" value="TVO65194.1"/>
    <property type="molecule type" value="Genomic_DNA"/>
</dbReference>
<dbReference type="Proteomes" id="UP000316688">
    <property type="component" value="Unassembled WGS sequence"/>
</dbReference>
<evidence type="ECO:0000313" key="13">
    <source>
        <dbReference type="Proteomes" id="UP000316688"/>
    </source>
</evidence>
<dbReference type="RefSeq" id="WP_144347410.1">
    <property type="nucleotide sequence ID" value="NZ_VMKP01000002.1"/>
</dbReference>
<dbReference type="PROSITE" id="PS00061">
    <property type="entry name" value="ADH_SHORT"/>
    <property type="match status" value="1"/>
</dbReference>
<dbReference type="EC" id="1.5.1.3" evidence="1"/>
<dbReference type="InterPro" id="IPR002347">
    <property type="entry name" value="SDR_fam"/>
</dbReference>
<dbReference type="GO" id="GO:0006730">
    <property type="term" value="P:one-carbon metabolic process"/>
    <property type="evidence" value="ECO:0007669"/>
    <property type="project" value="UniProtKB-KW"/>
</dbReference>
<sequence length="235" mass="25369">MTAPILITGASQRIGLAFAKHCLERDVPIIATYRTHRPAVDDLVQAGATCLHADFASNAGVDAFIDTLRAQTPTLRAIIHNASDWLPESPDTDPADVMAAMMQIHSTTPYRINLACRDLLENSDTPTDIVHMTDYVVEKGSAKHIAYAASKAALDNLTLSFARLLSPGVKVNSIAPSLIMFNEGDSEAYREKTLKKSLLGIAPGETAAVQTLQFLLDNPYITGRRIGLDGGRNLV</sequence>
<reference evidence="12 13" key="1">
    <citation type="submission" date="2019-07" db="EMBL/GenBank/DDBJ databases">
        <title>Reclasification of Spiribacter aquaticus.</title>
        <authorList>
            <person name="Leon M.J."/>
            <person name="Sanchez-Porro C."/>
            <person name="Ventosa A."/>
        </authorList>
    </citation>
    <scope>NUCLEOTIDE SEQUENCE [LARGE SCALE GENOMIC DNA]</scope>
    <source>
        <strain evidence="12 13">SP30</strain>
    </source>
</reference>
<accession>A0A557RJ52</accession>
<evidence type="ECO:0000256" key="6">
    <source>
        <dbReference type="ARBA" id="ARBA00038212"/>
    </source>
</evidence>
<keyword evidence="13" id="KW-1185">Reference proteome</keyword>
<comment type="similarity">
    <text evidence="6">Belongs to the short-chain dehydrogenases/reductases (SDR) family. FolM subfamily.</text>
</comment>
<dbReference type="SUPFAM" id="SSF51735">
    <property type="entry name" value="NAD(P)-binding Rossmann-fold domains"/>
    <property type="match status" value="1"/>
</dbReference>
<dbReference type="PRINTS" id="PR00081">
    <property type="entry name" value="GDHRDH"/>
</dbReference>
<evidence type="ECO:0000256" key="4">
    <source>
        <dbReference type="ARBA" id="ARBA00023002"/>
    </source>
</evidence>
<evidence type="ECO:0000256" key="7">
    <source>
        <dbReference type="ARBA" id="ARBA00039145"/>
    </source>
</evidence>
<gene>
    <name evidence="12" type="primary">folM</name>
    <name evidence="12" type="ORF">FPL11_03640</name>
</gene>
<protein>
    <recommendedName>
        <fullName evidence="8">Dihydromonapterin reductase</fullName>
        <ecNumber evidence="1">1.5.1.3</ecNumber>
        <ecNumber evidence="7">1.5.1.50</ecNumber>
    </recommendedName>
    <alternativeName>
        <fullName evidence="9">Dihydrofolate reductase</fullName>
    </alternativeName>
</protein>
<dbReference type="PANTHER" id="PTHR43639">
    <property type="entry name" value="OXIDOREDUCTASE, SHORT-CHAIN DEHYDROGENASE/REDUCTASE FAMILY (AFU_ORTHOLOGUE AFUA_5G02870)"/>
    <property type="match status" value="1"/>
</dbReference>
<evidence type="ECO:0000256" key="3">
    <source>
        <dbReference type="ARBA" id="ARBA00022857"/>
    </source>
</evidence>
<dbReference type="InterPro" id="IPR036291">
    <property type="entry name" value="NAD(P)-bd_dom_sf"/>
</dbReference>
<proteinExistence type="inferred from homology"/>
<evidence type="ECO:0000313" key="12">
    <source>
        <dbReference type="EMBL" id="TVO65194.1"/>
    </source>
</evidence>
<evidence type="ECO:0000256" key="8">
    <source>
        <dbReference type="ARBA" id="ARBA00039631"/>
    </source>
</evidence>
<comment type="function">
    <text evidence="5">Catalyzes the reduction of dihydromonapterin to tetrahydromonapterin. Also has lower activity with dihydrofolate.</text>
</comment>
<dbReference type="GO" id="GO:0004146">
    <property type="term" value="F:dihydrofolate reductase activity"/>
    <property type="evidence" value="ECO:0007669"/>
    <property type="project" value="UniProtKB-EC"/>
</dbReference>
<dbReference type="AlphaFoldDB" id="A0A557RJ52"/>
<keyword evidence="3" id="KW-0521">NADP</keyword>
<organism evidence="12 13">
    <name type="scientific">Spiribacter aquaticus</name>
    <dbReference type="NCBI Taxonomy" id="1935996"/>
    <lineage>
        <taxon>Bacteria</taxon>
        <taxon>Pseudomonadati</taxon>
        <taxon>Pseudomonadota</taxon>
        <taxon>Gammaproteobacteria</taxon>
        <taxon>Chromatiales</taxon>
        <taxon>Ectothiorhodospiraceae</taxon>
        <taxon>Spiribacter</taxon>
    </lineage>
</organism>
<evidence type="ECO:0000256" key="5">
    <source>
        <dbReference type="ARBA" id="ARBA00037508"/>
    </source>
</evidence>
<keyword evidence="2" id="KW-0554">One-carbon metabolism</keyword>